<evidence type="ECO:0000256" key="4">
    <source>
        <dbReference type="ARBA" id="ARBA00023125"/>
    </source>
</evidence>
<dbReference type="InterPro" id="IPR036388">
    <property type="entry name" value="WH-like_DNA-bd_sf"/>
</dbReference>
<dbReference type="Gene3D" id="1.10.10.10">
    <property type="entry name" value="Winged helix-like DNA-binding domain superfamily/Winged helix DNA-binding domain"/>
    <property type="match status" value="1"/>
</dbReference>
<gene>
    <name evidence="8" type="ORF">IT779_29395</name>
</gene>
<dbReference type="EMBL" id="JADMLG010000015">
    <property type="protein sequence ID" value="MBH0780395.1"/>
    <property type="molecule type" value="Genomic_DNA"/>
</dbReference>
<dbReference type="GO" id="GO:0016987">
    <property type="term" value="F:sigma factor activity"/>
    <property type="evidence" value="ECO:0007669"/>
    <property type="project" value="UniProtKB-KW"/>
</dbReference>
<sequence>MEVDIDVGHLPSSTCNQQDGNPGTEGLPLMTRRAEFERFSRETTKPLLRYTLWRCGNERLAEDLLQEAFLKLWKGQGPLKISHMYTILNSVFYDYLRKLGRQPPGSYVGDFAGIEPIEVENLVLEGDYEVREAIWSLSAVQQTVVYLRYYQEMTPDDIAKEIGYQPDQVSRYLYRAHAKLQKKLSRHAKNRTKKRRATM</sequence>
<dbReference type="AlphaFoldDB" id="A0A931N3A1"/>
<dbReference type="CDD" id="cd06171">
    <property type="entry name" value="Sigma70_r4"/>
    <property type="match status" value="1"/>
</dbReference>
<keyword evidence="9" id="KW-1185">Reference proteome</keyword>
<dbReference type="Pfam" id="PF08281">
    <property type="entry name" value="Sigma70_r4_2"/>
    <property type="match status" value="1"/>
</dbReference>
<evidence type="ECO:0000313" key="9">
    <source>
        <dbReference type="Proteomes" id="UP000655751"/>
    </source>
</evidence>
<evidence type="ECO:0000256" key="5">
    <source>
        <dbReference type="ARBA" id="ARBA00023163"/>
    </source>
</evidence>
<proteinExistence type="inferred from homology"/>
<keyword evidence="4" id="KW-0238">DNA-binding</keyword>
<evidence type="ECO:0000256" key="2">
    <source>
        <dbReference type="ARBA" id="ARBA00023015"/>
    </source>
</evidence>
<dbReference type="PANTHER" id="PTHR43133">
    <property type="entry name" value="RNA POLYMERASE ECF-TYPE SIGMA FACTO"/>
    <property type="match status" value="1"/>
</dbReference>
<dbReference type="PANTHER" id="PTHR43133:SF8">
    <property type="entry name" value="RNA POLYMERASE SIGMA FACTOR HI_1459-RELATED"/>
    <property type="match status" value="1"/>
</dbReference>
<dbReference type="GO" id="GO:0006352">
    <property type="term" value="P:DNA-templated transcription initiation"/>
    <property type="evidence" value="ECO:0007669"/>
    <property type="project" value="InterPro"/>
</dbReference>
<evidence type="ECO:0000259" key="7">
    <source>
        <dbReference type="Pfam" id="PF08281"/>
    </source>
</evidence>
<name>A0A931N3A1_9NOCA</name>
<dbReference type="Gene3D" id="1.10.1740.10">
    <property type="match status" value="1"/>
</dbReference>
<evidence type="ECO:0000259" key="6">
    <source>
        <dbReference type="Pfam" id="PF04542"/>
    </source>
</evidence>
<evidence type="ECO:0000256" key="3">
    <source>
        <dbReference type="ARBA" id="ARBA00023082"/>
    </source>
</evidence>
<dbReference type="InterPro" id="IPR014284">
    <property type="entry name" value="RNA_pol_sigma-70_dom"/>
</dbReference>
<dbReference type="GO" id="GO:0003677">
    <property type="term" value="F:DNA binding"/>
    <property type="evidence" value="ECO:0007669"/>
    <property type="project" value="UniProtKB-KW"/>
</dbReference>
<protein>
    <submittedName>
        <fullName evidence="8">RNA polymerase sigma factor</fullName>
    </submittedName>
</protein>
<dbReference type="Proteomes" id="UP000655751">
    <property type="component" value="Unassembled WGS sequence"/>
</dbReference>
<organism evidence="8 9">
    <name type="scientific">Nocardia bovistercoris</name>
    <dbReference type="NCBI Taxonomy" id="2785916"/>
    <lineage>
        <taxon>Bacteria</taxon>
        <taxon>Bacillati</taxon>
        <taxon>Actinomycetota</taxon>
        <taxon>Actinomycetes</taxon>
        <taxon>Mycobacteriales</taxon>
        <taxon>Nocardiaceae</taxon>
        <taxon>Nocardia</taxon>
    </lineage>
</organism>
<dbReference type="SUPFAM" id="SSF88946">
    <property type="entry name" value="Sigma2 domain of RNA polymerase sigma factors"/>
    <property type="match status" value="1"/>
</dbReference>
<keyword evidence="5" id="KW-0804">Transcription</keyword>
<feature type="domain" description="RNA polymerase sigma factor 70 region 4 type 2" evidence="7">
    <location>
        <begin position="129"/>
        <end position="180"/>
    </location>
</feature>
<dbReference type="InterPro" id="IPR039425">
    <property type="entry name" value="RNA_pol_sigma-70-like"/>
</dbReference>
<dbReference type="InterPro" id="IPR013324">
    <property type="entry name" value="RNA_pol_sigma_r3/r4-like"/>
</dbReference>
<dbReference type="InterPro" id="IPR007627">
    <property type="entry name" value="RNA_pol_sigma70_r2"/>
</dbReference>
<evidence type="ECO:0000313" key="8">
    <source>
        <dbReference type="EMBL" id="MBH0780395.1"/>
    </source>
</evidence>
<accession>A0A931N3A1</accession>
<reference evidence="8" key="1">
    <citation type="submission" date="2020-11" db="EMBL/GenBank/DDBJ databases">
        <title>Nocardia NEAU-351.nov., a novel actinomycete isolated from the cow dung.</title>
        <authorList>
            <person name="Zhang X."/>
        </authorList>
    </citation>
    <scope>NUCLEOTIDE SEQUENCE</scope>
    <source>
        <strain evidence="8">NEAU-351</strain>
    </source>
</reference>
<keyword evidence="3" id="KW-0731">Sigma factor</keyword>
<evidence type="ECO:0000256" key="1">
    <source>
        <dbReference type="ARBA" id="ARBA00010641"/>
    </source>
</evidence>
<keyword evidence="2" id="KW-0805">Transcription regulation</keyword>
<comment type="caution">
    <text evidence="8">The sequence shown here is derived from an EMBL/GenBank/DDBJ whole genome shotgun (WGS) entry which is preliminary data.</text>
</comment>
<dbReference type="InterPro" id="IPR013249">
    <property type="entry name" value="RNA_pol_sigma70_r4_t2"/>
</dbReference>
<comment type="similarity">
    <text evidence="1">Belongs to the sigma-70 factor family. ECF subfamily.</text>
</comment>
<dbReference type="InterPro" id="IPR013325">
    <property type="entry name" value="RNA_pol_sigma_r2"/>
</dbReference>
<dbReference type="NCBIfam" id="TIGR02937">
    <property type="entry name" value="sigma70-ECF"/>
    <property type="match status" value="1"/>
</dbReference>
<dbReference type="Pfam" id="PF04542">
    <property type="entry name" value="Sigma70_r2"/>
    <property type="match status" value="1"/>
</dbReference>
<dbReference type="RefSeq" id="WP_196152707.1">
    <property type="nucleotide sequence ID" value="NZ_JADMLG010000015.1"/>
</dbReference>
<dbReference type="SUPFAM" id="SSF88659">
    <property type="entry name" value="Sigma3 and sigma4 domains of RNA polymerase sigma factors"/>
    <property type="match status" value="1"/>
</dbReference>
<feature type="domain" description="RNA polymerase sigma-70 region 2" evidence="6">
    <location>
        <begin position="47"/>
        <end position="101"/>
    </location>
</feature>